<sequence>MVLGANVGKQNISHYILSWWQESFNNAEYDQIQCKSCPHIA</sequence>
<accession>A0A0A8Z2R8</accession>
<reference evidence="1" key="2">
    <citation type="journal article" date="2015" name="Data Brief">
        <title>Shoot transcriptome of the giant reed, Arundo donax.</title>
        <authorList>
            <person name="Barrero R.A."/>
            <person name="Guerrero F.D."/>
            <person name="Moolhuijzen P."/>
            <person name="Goolsby J.A."/>
            <person name="Tidwell J."/>
            <person name="Bellgard S.E."/>
            <person name="Bellgard M.I."/>
        </authorList>
    </citation>
    <scope>NUCLEOTIDE SEQUENCE</scope>
    <source>
        <tissue evidence="1">Shoot tissue taken approximately 20 cm above the soil surface</tissue>
    </source>
</reference>
<protein>
    <submittedName>
        <fullName evidence="1">Uncharacterized protein</fullName>
    </submittedName>
</protein>
<evidence type="ECO:0000313" key="1">
    <source>
        <dbReference type="EMBL" id="JAD29102.1"/>
    </source>
</evidence>
<dbReference type="EMBL" id="GBRH01268793">
    <property type="protein sequence ID" value="JAD29102.1"/>
    <property type="molecule type" value="Transcribed_RNA"/>
</dbReference>
<dbReference type="AlphaFoldDB" id="A0A0A8Z2R8"/>
<name>A0A0A8Z2R8_ARUDO</name>
<reference evidence="1" key="1">
    <citation type="submission" date="2014-09" db="EMBL/GenBank/DDBJ databases">
        <authorList>
            <person name="Magalhaes I.L.F."/>
            <person name="Oliveira U."/>
            <person name="Santos F.R."/>
            <person name="Vidigal T.H.D.A."/>
            <person name="Brescovit A.D."/>
            <person name="Santos A.J."/>
        </authorList>
    </citation>
    <scope>NUCLEOTIDE SEQUENCE</scope>
    <source>
        <tissue evidence="1">Shoot tissue taken approximately 20 cm above the soil surface</tissue>
    </source>
</reference>
<proteinExistence type="predicted"/>
<organism evidence="1">
    <name type="scientific">Arundo donax</name>
    <name type="common">Giant reed</name>
    <name type="synonym">Donax arundinaceus</name>
    <dbReference type="NCBI Taxonomy" id="35708"/>
    <lineage>
        <taxon>Eukaryota</taxon>
        <taxon>Viridiplantae</taxon>
        <taxon>Streptophyta</taxon>
        <taxon>Embryophyta</taxon>
        <taxon>Tracheophyta</taxon>
        <taxon>Spermatophyta</taxon>
        <taxon>Magnoliopsida</taxon>
        <taxon>Liliopsida</taxon>
        <taxon>Poales</taxon>
        <taxon>Poaceae</taxon>
        <taxon>PACMAD clade</taxon>
        <taxon>Arundinoideae</taxon>
        <taxon>Arundineae</taxon>
        <taxon>Arundo</taxon>
    </lineage>
</organism>